<dbReference type="GeneID" id="108268809"/>
<feature type="transmembrane region" description="Helical" evidence="1">
    <location>
        <begin position="152"/>
        <end position="169"/>
    </location>
</feature>
<dbReference type="KEGG" id="ipu:108268809"/>
<dbReference type="InterPro" id="IPR039492">
    <property type="entry name" value="TMEM109"/>
</dbReference>
<dbReference type="PANTHER" id="PTHR14550:SF2">
    <property type="entry name" value="TRANSMEMBRANE PROTEIN 109"/>
    <property type="match status" value="1"/>
</dbReference>
<gene>
    <name evidence="3" type="primary">si:dkey-74k8.3</name>
</gene>
<keyword evidence="1" id="KW-0472">Membrane</keyword>
<evidence type="ECO:0000313" key="2">
    <source>
        <dbReference type="Proteomes" id="UP000221080"/>
    </source>
</evidence>
<accession>A0A2D0RG51</accession>
<keyword evidence="1 3" id="KW-0812">Transmembrane</keyword>
<feature type="transmembrane region" description="Helical" evidence="1">
    <location>
        <begin position="126"/>
        <end position="145"/>
    </location>
</feature>
<dbReference type="GO" id="GO:0071480">
    <property type="term" value="P:cellular response to gamma radiation"/>
    <property type="evidence" value="ECO:0007669"/>
    <property type="project" value="InterPro"/>
</dbReference>
<dbReference type="Proteomes" id="UP000221080">
    <property type="component" value="Chromosome 8"/>
</dbReference>
<feature type="transmembrane region" description="Helical" evidence="1">
    <location>
        <begin position="175"/>
        <end position="195"/>
    </location>
</feature>
<reference evidence="3" key="2">
    <citation type="submission" date="2025-08" db="UniProtKB">
        <authorList>
            <consortium name="RefSeq"/>
        </authorList>
    </citation>
    <scope>IDENTIFICATION</scope>
    <source>
        <tissue evidence="3">Blood</tissue>
    </source>
</reference>
<dbReference type="Pfam" id="PF14965">
    <property type="entry name" value="BRI3BP"/>
    <property type="match status" value="1"/>
</dbReference>
<proteinExistence type="predicted"/>
<evidence type="ECO:0000256" key="1">
    <source>
        <dbReference type="SAM" id="Phobius"/>
    </source>
</evidence>
<protein>
    <submittedName>
        <fullName evidence="3">Transmembrane protein 109</fullName>
    </submittedName>
</protein>
<dbReference type="OMA" id="VFKVILM"/>
<reference evidence="2" key="1">
    <citation type="journal article" date="2016" name="Nat. Commun.">
        <title>The channel catfish genome sequence provides insights into the evolution of scale formation in teleosts.</title>
        <authorList>
            <person name="Liu Z."/>
            <person name="Liu S."/>
            <person name="Yao J."/>
            <person name="Bao L."/>
            <person name="Zhang J."/>
            <person name="Li Y."/>
            <person name="Jiang C."/>
            <person name="Sun L."/>
            <person name="Wang R."/>
            <person name="Zhang Y."/>
            <person name="Zhou T."/>
            <person name="Zeng Q."/>
            <person name="Fu Q."/>
            <person name="Gao S."/>
            <person name="Li N."/>
            <person name="Koren S."/>
            <person name="Jiang Y."/>
            <person name="Zimin A."/>
            <person name="Xu P."/>
            <person name="Phillippy A.M."/>
            <person name="Geng X."/>
            <person name="Song L."/>
            <person name="Sun F."/>
            <person name="Li C."/>
            <person name="Wang X."/>
            <person name="Chen A."/>
            <person name="Jin Y."/>
            <person name="Yuan Z."/>
            <person name="Yang Y."/>
            <person name="Tan S."/>
            <person name="Peatman E."/>
            <person name="Lu J."/>
            <person name="Qin Z."/>
            <person name="Dunham R."/>
            <person name="Li Z."/>
            <person name="Sonstegard T."/>
            <person name="Feng J."/>
            <person name="Danzmann R.G."/>
            <person name="Schroeder S."/>
            <person name="Scheffler B."/>
            <person name="Duke M.V."/>
            <person name="Ballard L."/>
            <person name="Kucuktas H."/>
            <person name="Kaltenboeck L."/>
            <person name="Liu H."/>
            <person name="Armbruster J."/>
            <person name="Xie Y."/>
            <person name="Kirby M.L."/>
            <person name="Tian Y."/>
            <person name="Flanagan M.E."/>
            <person name="Mu W."/>
            <person name="Waldbieser G.C."/>
        </authorList>
    </citation>
    <scope>NUCLEOTIDE SEQUENCE [LARGE SCALE GENOMIC DNA]</scope>
    <source>
        <strain evidence="2">SDA103</strain>
    </source>
</reference>
<dbReference type="RefSeq" id="XP_017329514.1">
    <property type="nucleotide sequence ID" value="XM_017474025.3"/>
</dbReference>
<dbReference type="PANTHER" id="PTHR14550">
    <property type="entry name" value="TRANSMEMBRANE PROTEIN 109"/>
    <property type="match status" value="1"/>
</dbReference>
<sequence>MILRGGRTESAVWKKLLGVGLLVLTTLTVRCEGGKMKLEDTLRTCYRLTDVAESLRLRVDSVVGAHTTEKCLMVLDMALQFVAEGAAGGLNVITVYVAEILRATGVGDPVSIPHFTPEGMAVAAKWMLLALISYWLLCAVLRLTVALLRRGFWMLKIIVLVFFFIRIISDPKSSSEITLMRLFLLVMFTAVWSVATGRKSGTDLTSLESRLARLEDKVAVMEKCKNGVTRD</sequence>
<organism evidence="2 3">
    <name type="scientific">Ictalurus punctatus</name>
    <name type="common">Channel catfish</name>
    <name type="synonym">Silurus punctatus</name>
    <dbReference type="NCBI Taxonomy" id="7998"/>
    <lineage>
        <taxon>Eukaryota</taxon>
        <taxon>Metazoa</taxon>
        <taxon>Chordata</taxon>
        <taxon>Craniata</taxon>
        <taxon>Vertebrata</taxon>
        <taxon>Euteleostomi</taxon>
        <taxon>Actinopterygii</taxon>
        <taxon>Neopterygii</taxon>
        <taxon>Teleostei</taxon>
        <taxon>Ostariophysi</taxon>
        <taxon>Siluriformes</taxon>
        <taxon>Ictaluridae</taxon>
        <taxon>Ictalurus</taxon>
    </lineage>
</organism>
<keyword evidence="1" id="KW-1133">Transmembrane helix</keyword>
<name>A0A2D0RG51_ICTPU</name>
<keyword evidence="2" id="KW-1185">Reference proteome</keyword>
<dbReference type="GO" id="GO:0042771">
    <property type="term" value="P:intrinsic apoptotic signaling pathway in response to DNA damage by p53 class mediator"/>
    <property type="evidence" value="ECO:0007669"/>
    <property type="project" value="TreeGrafter"/>
</dbReference>
<evidence type="ECO:0000313" key="3">
    <source>
        <dbReference type="RefSeq" id="XP_017329514.1"/>
    </source>
</evidence>
<dbReference type="OrthoDB" id="8948833at2759"/>
<dbReference type="AlphaFoldDB" id="A0A2D0RG51"/>